<keyword evidence="1" id="KW-0472">Membrane</keyword>
<feature type="transmembrane region" description="Helical" evidence="1">
    <location>
        <begin position="105"/>
        <end position="125"/>
    </location>
</feature>
<dbReference type="AlphaFoldDB" id="A0A841KUD4"/>
<organism evidence="2 3">
    <name type="scientific">Anaerosolibacter carboniphilus</name>
    <dbReference type="NCBI Taxonomy" id="1417629"/>
    <lineage>
        <taxon>Bacteria</taxon>
        <taxon>Bacillati</taxon>
        <taxon>Bacillota</taxon>
        <taxon>Clostridia</taxon>
        <taxon>Peptostreptococcales</taxon>
        <taxon>Thermotaleaceae</taxon>
        <taxon>Anaerosolibacter</taxon>
    </lineage>
</organism>
<sequence>MMSNSQRSISFTVGLMGAILFMMMLSPFLPELLFSSAPLLYAFSYIFLFVLFQNGYKYLFIRRMTPTASALMNTIPIQRPIYNRLYYYGILLLLALKNLRTLDFSLSFIAQLLIAVLVVELLLWYGGKSLQAELTQAAIIIRGFDPRIDIPFNTSIYNHPGVYYYSDFLHYTLEGDQLILTLHHDRGRLLLRTSLDMQRQLMGLFQTKGVPLKGK</sequence>
<evidence type="ECO:0000313" key="2">
    <source>
        <dbReference type="EMBL" id="MBB6215798.1"/>
    </source>
</evidence>
<comment type="caution">
    <text evidence="2">The sequence shown here is derived from an EMBL/GenBank/DDBJ whole genome shotgun (WGS) entry which is preliminary data.</text>
</comment>
<protein>
    <recommendedName>
        <fullName evidence="4">DUF2208 domain-containing protein</fullName>
    </recommendedName>
</protein>
<dbReference type="Proteomes" id="UP000579281">
    <property type="component" value="Unassembled WGS sequence"/>
</dbReference>
<accession>A0A841KUD4</accession>
<keyword evidence="3" id="KW-1185">Reference proteome</keyword>
<evidence type="ECO:0000256" key="1">
    <source>
        <dbReference type="SAM" id="Phobius"/>
    </source>
</evidence>
<gene>
    <name evidence="2" type="ORF">HNQ80_001889</name>
</gene>
<keyword evidence="1" id="KW-0812">Transmembrane</keyword>
<feature type="transmembrane region" description="Helical" evidence="1">
    <location>
        <begin position="81"/>
        <end position="99"/>
    </location>
</feature>
<evidence type="ECO:0000313" key="3">
    <source>
        <dbReference type="Proteomes" id="UP000579281"/>
    </source>
</evidence>
<feature type="transmembrane region" description="Helical" evidence="1">
    <location>
        <begin position="41"/>
        <end position="60"/>
    </location>
</feature>
<proteinExistence type="predicted"/>
<keyword evidence="1" id="KW-1133">Transmembrane helix</keyword>
<reference evidence="2 3" key="1">
    <citation type="submission" date="2020-08" db="EMBL/GenBank/DDBJ databases">
        <title>Genomic Encyclopedia of Type Strains, Phase IV (KMG-IV): sequencing the most valuable type-strain genomes for metagenomic binning, comparative biology and taxonomic classification.</title>
        <authorList>
            <person name="Goeker M."/>
        </authorList>
    </citation>
    <scope>NUCLEOTIDE SEQUENCE [LARGE SCALE GENOMIC DNA]</scope>
    <source>
        <strain evidence="2 3">DSM 103526</strain>
    </source>
</reference>
<dbReference type="EMBL" id="JACHEN010000010">
    <property type="protein sequence ID" value="MBB6215798.1"/>
    <property type="molecule type" value="Genomic_DNA"/>
</dbReference>
<evidence type="ECO:0008006" key="4">
    <source>
        <dbReference type="Google" id="ProtNLM"/>
    </source>
</evidence>
<name>A0A841KUD4_9FIRM</name>
<feature type="transmembrane region" description="Helical" evidence="1">
    <location>
        <begin position="9"/>
        <end position="29"/>
    </location>
</feature>